<accession>A0A7S3JSG9</accession>
<dbReference type="AlphaFoldDB" id="A0A7S3JSG9"/>
<feature type="compositionally biased region" description="Basic and acidic residues" evidence="1">
    <location>
        <begin position="196"/>
        <end position="220"/>
    </location>
</feature>
<gene>
    <name evidence="2" type="ORF">ALAG00032_LOCUS1804</name>
</gene>
<sequence>MAVQEKYVLKGKLEQAMAGGTISLSGSWTDIRGVVVAQGKYNFDSGLQQPGQLIELSSSEMPPSGNYPGRMNLGGVNAAVKKQQMVDRMVLRFESIKSEEDNNADAENEKIIGQGEGTNRVGRYTLDVTCRKEDGSWELELTRIYTPLAPTIPGPSEQQPSRKSRASQDSLLAPAATGPRKPRAAAPLKGTYAAQKIEKSTEDNPPAKKKAKIADSSKRAKKEDSQPCYLIIFGQIPTEEDNQIQNQEKKKQYLPSDIPPSTAFRCSSVIEAQDKMQGLIPEIEGLIRVPSDQGDGVLFPPSDSLHLTLNPTLLKTLGGPPPILPTKCNHLIIFDVDATAAKARSWRASVAAFATAARAARHALHVYRTCGQKLKSLEWLTFDHLDATESKPRARIFSDGTFDTQLPIAELAALELAATN</sequence>
<evidence type="ECO:0000313" key="2">
    <source>
        <dbReference type="EMBL" id="CAE0361072.1"/>
    </source>
</evidence>
<evidence type="ECO:0000256" key="1">
    <source>
        <dbReference type="SAM" id="MobiDB-lite"/>
    </source>
</evidence>
<dbReference type="EMBL" id="HBIJ01002634">
    <property type="protein sequence ID" value="CAE0361072.1"/>
    <property type="molecule type" value="Transcribed_RNA"/>
</dbReference>
<feature type="region of interest" description="Disordered" evidence="1">
    <location>
        <begin position="148"/>
        <end position="220"/>
    </location>
</feature>
<name>A0A7S3JSG9_9STRA</name>
<proteinExistence type="predicted"/>
<protein>
    <submittedName>
        <fullName evidence="2">Uncharacterized protein</fullName>
    </submittedName>
</protein>
<reference evidence="2" key="1">
    <citation type="submission" date="2021-01" db="EMBL/GenBank/DDBJ databases">
        <authorList>
            <person name="Corre E."/>
            <person name="Pelletier E."/>
            <person name="Niang G."/>
            <person name="Scheremetjew M."/>
            <person name="Finn R."/>
            <person name="Kale V."/>
            <person name="Holt S."/>
            <person name="Cochrane G."/>
            <person name="Meng A."/>
            <person name="Brown T."/>
            <person name="Cohen L."/>
        </authorList>
    </citation>
    <scope>NUCLEOTIDE SEQUENCE</scope>
    <source>
        <strain evidence="2">CCMP1510</strain>
    </source>
</reference>
<organism evidence="2">
    <name type="scientific">Aureoumbra lagunensis</name>
    <dbReference type="NCBI Taxonomy" id="44058"/>
    <lineage>
        <taxon>Eukaryota</taxon>
        <taxon>Sar</taxon>
        <taxon>Stramenopiles</taxon>
        <taxon>Ochrophyta</taxon>
        <taxon>Pelagophyceae</taxon>
        <taxon>Pelagomonadales</taxon>
        <taxon>Aureoumbra</taxon>
    </lineage>
</organism>